<comment type="similarity">
    <text evidence="5">Belongs to the bacteriophage holin family. Cp-1 holin subfamily.</text>
</comment>
<name>A0A5R9F5W7_9BACL</name>
<dbReference type="Proteomes" id="UP000308230">
    <property type="component" value="Unassembled WGS sequence"/>
</dbReference>
<evidence type="ECO:0000256" key="5">
    <source>
        <dbReference type="ARBA" id="ARBA00023600"/>
    </source>
</evidence>
<feature type="compositionally biased region" description="Basic and acidic residues" evidence="6">
    <location>
        <begin position="181"/>
        <end position="197"/>
    </location>
</feature>
<keyword evidence="4 7" id="KW-0472">Membrane</keyword>
<feature type="transmembrane region" description="Helical" evidence="7">
    <location>
        <begin position="39"/>
        <end position="62"/>
    </location>
</feature>
<feature type="transmembrane region" description="Helical" evidence="7">
    <location>
        <begin position="108"/>
        <end position="128"/>
    </location>
</feature>
<evidence type="ECO:0000256" key="6">
    <source>
        <dbReference type="SAM" id="MobiDB-lite"/>
    </source>
</evidence>
<evidence type="ECO:0000256" key="1">
    <source>
        <dbReference type="ARBA" id="ARBA00004141"/>
    </source>
</evidence>
<comment type="subcellular location">
    <subcellularLocation>
        <location evidence="1">Membrane</location>
        <topology evidence="1">Multi-pass membrane protein</topology>
    </subcellularLocation>
</comment>
<evidence type="ECO:0000313" key="9">
    <source>
        <dbReference type="Proteomes" id="UP000308230"/>
    </source>
</evidence>
<comment type="caution">
    <text evidence="8">The sequence shown here is derived from an EMBL/GenBank/DDBJ whole genome shotgun (WGS) entry which is preliminary data.</text>
</comment>
<dbReference type="InterPro" id="IPR006480">
    <property type="entry name" value="Phage_holin_4_1"/>
</dbReference>
<organism evidence="8 9">
    <name type="scientific">Exobacillus caeni</name>
    <dbReference type="NCBI Taxonomy" id="2574798"/>
    <lineage>
        <taxon>Bacteria</taxon>
        <taxon>Bacillati</taxon>
        <taxon>Bacillota</taxon>
        <taxon>Bacilli</taxon>
        <taxon>Bacillales</taxon>
        <taxon>Guptibacillaceae</taxon>
        <taxon>Exobacillus</taxon>
    </lineage>
</organism>
<keyword evidence="2 7" id="KW-0812">Transmembrane</keyword>
<keyword evidence="9" id="KW-1185">Reference proteome</keyword>
<evidence type="ECO:0000313" key="8">
    <source>
        <dbReference type="EMBL" id="TLS37726.1"/>
    </source>
</evidence>
<evidence type="ECO:0000256" key="4">
    <source>
        <dbReference type="ARBA" id="ARBA00023136"/>
    </source>
</evidence>
<sequence>MNCQLENHQKKRAPKSSPYQDCFILLRGKKMNISSIFNIKHLFTVDFGVAASLSGVAGVLFSKLYGGAPLNFALFIILVWVTIMDWIGGTSAAKKDESYGSEYGKEGIARTTVVFMLPALGNMIDIALNSPGVTYFAITGALIYHTVMSMTANFARAGWEKWIPNRMLESVASEIQAKSQRSADRKAKIQGEEKDIS</sequence>
<dbReference type="AlphaFoldDB" id="A0A5R9F5W7"/>
<keyword evidence="3 7" id="KW-1133">Transmembrane helix</keyword>
<feature type="region of interest" description="Disordered" evidence="6">
    <location>
        <begin position="178"/>
        <end position="197"/>
    </location>
</feature>
<evidence type="ECO:0000256" key="2">
    <source>
        <dbReference type="ARBA" id="ARBA00022692"/>
    </source>
</evidence>
<evidence type="ECO:0000256" key="3">
    <source>
        <dbReference type="ARBA" id="ARBA00022989"/>
    </source>
</evidence>
<dbReference type="Pfam" id="PF05105">
    <property type="entry name" value="Phage_holin_4_1"/>
    <property type="match status" value="1"/>
</dbReference>
<dbReference type="GO" id="GO:0016020">
    <property type="term" value="C:membrane"/>
    <property type="evidence" value="ECO:0007669"/>
    <property type="project" value="UniProtKB-SubCell"/>
</dbReference>
<feature type="transmembrane region" description="Helical" evidence="7">
    <location>
        <begin position="68"/>
        <end position="87"/>
    </location>
</feature>
<reference evidence="8 9" key="1">
    <citation type="submission" date="2019-04" db="EMBL/GenBank/DDBJ databases">
        <title>Bacillus caeni sp. nov., a bacterium isolated from mangrove sediment.</title>
        <authorList>
            <person name="Huang H."/>
            <person name="Mo K."/>
            <person name="Hu Y."/>
        </authorList>
    </citation>
    <scope>NUCLEOTIDE SEQUENCE [LARGE SCALE GENOMIC DNA]</scope>
    <source>
        <strain evidence="8 9">HB172195</strain>
    </source>
</reference>
<dbReference type="EMBL" id="SWLG01000005">
    <property type="protein sequence ID" value="TLS37726.1"/>
    <property type="molecule type" value="Genomic_DNA"/>
</dbReference>
<feature type="transmembrane region" description="Helical" evidence="7">
    <location>
        <begin position="134"/>
        <end position="155"/>
    </location>
</feature>
<protein>
    <submittedName>
        <fullName evidence="8">Phage holin family protein</fullName>
    </submittedName>
</protein>
<dbReference type="OrthoDB" id="2885993at2"/>
<proteinExistence type="inferred from homology"/>
<accession>A0A5R9F5W7</accession>
<gene>
    <name evidence="8" type="ORF">FCL54_07845</name>
</gene>
<evidence type="ECO:0000256" key="7">
    <source>
        <dbReference type="SAM" id="Phobius"/>
    </source>
</evidence>